<gene>
    <name evidence="2" type="ORF">Ccrd_009213</name>
</gene>
<organism evidence="2 3">
    <name type="scientific">Cynara cardunculus var. scolymus</name>
    <name type="common">Globe artichoke</name>
    <name type="synonym">Cynara scolymus</name>
    <dbReference type="NCBI Taxonomy" id="59895"/>
    <lineage>
        <taxon>Eukaryota</taxon>
        <taxon>Viridiplantae</taxon>
        <taxon>Streptophyta</taxon>
        <taxon>Embryophyta</taxon>
        <taxon>Tracheophyta</taxon>
        <taxon>Spermatophyta</taxon>
        <taxon>Magnoliopsida</taxon>
        <taxon>eudicotyledons</taxon>
        <taxon>Gunneridae</taxon>
        <taxon>Pentapetalae</taxon>
        <taxon>asterids</taxon>
        <taxon>campanulids</taxon>
        <taxon>Asterales</taxon>
        <taxon>Asteraceae</taxon>
        <taxon>Carduoideae</taxon>
        <taxon>Cardueae</taxon>
        <taxon>Carduinae</taxon>
        <taxon>Cynara</taxon>
    </lineage>
</organism>
<reference evidence="2 3" key="1">
    <citation type="journal article" date="2016" name="Sci. Rep.">
        <title>The genome sequence of the outbreeding globe artichoke constructed de novo incorporating a phase-aware low-pass sequencing strategy of F1 progeny.</title>
        <authorList>
            <person name="Scaglione D."/>
            <person name="Reyes-Chin-Wo S."/>
            <person name="Acquadro A."/>
            <person name="Froenicke L."/>
            <person name="Portis E."/>
            <person name="Beitel C."/>
            <person name="Tirone M."/>
            <person name="Mauro R."/>
            <person name="Lo Monaco A."/>
            <person name="Mauromicale G."/>
            <person name="Faccioli P."/>
            <person name="Cattivelli L."/>
            <person name="Rieseberg L."/>
            <person name="Michelmore R."/>
            <person name="Lanteri S."/>
        </authorList>
    </citation>
    <scope>NUCLEOTIDE SEQUENCE [LARGE SCALE GENOMIC DNA]</scope>
    <source>
        <strain evidence="2">2C</strain>
    </source>
</reference>
<dbReference type="OMA" id="RIRYHAT"/>
<evidence type="ECO:0000256" key="1">
    <source>
        <dbReference type="SAM" id="MobiDB-lite"/>
    </source>
</evidence>
<dbReference type="Proteomes" id="UP000243975">
    <property type="component" value="Unassembled WGS sequence"/>
</dbReference>
<evidence type="ECO:0000313" key="3">
    <source>
        <dbReference type="Proteomes" id="UP000243975"/>
    </source>
</evidence>
<keyword evidence="3" id="KW-1185">Reference proteome</keyword>
<dbReference type="InterPro" id="IPR019533">
    <property type="entry name" value="Peptidase_S26"/>
</dbReference>
<dbReference type="AlphaFoldDB" id="A0A103YNM3"/>
<proteinExistence type="predicted"/>
<dbReference type="PANTHER" id="PTHR47040:SF1">
    <property type="entry name" value="MITOCHONDRIAL ATP-INDEPENDENT INNER MEMBRANE PROTEASE SUBUNIT 2"/>
    <property type="match status" value="1"/>
</dbReference>
<dbReference type="STRING" id="59895.A0A103YNM3"/>
<dbReference type="CDD" id="cd06530">
    <property type="entry name" value="S26_SPase_I"/>
    <property type="match status" value="1"/>
</dbReference>
<sequence length="232" mass="27152">MDIRWPYDGMTQQGFNDDEEKGNTNIKTNPSDLSDDDLHNATMVSHTTWLRYLARRFEYSVALSYKSYKHGKISNTEVGDNVWKTFFQGKLTFLHWNKGEEMAPTIAPEGGTLLVRKLPAADPQRVFVGDVVIMKDPEKSDNYLVRRLAAIEGYEMVSKDEKDEPFVLEKDQCWVLADNDKLKPKRLIMAPFKTVNSVCRKTCRCWKWNWMSMKWRKTTKLSKVFANQRRRL</sequence>
<accession>A0A103YNM3</accession>
<dbReference type="GO" id="GO:0004252">
    <property type="term" value="F:serine-type endopeptidase activity"/>
    <property type="evidence" value="ECO:0007669"/>
    <property type="project" value="InterPro"/>
</dbReference>
<feature type="compositionally biased region" description="Polar residues" evidence="1">
    <location>
        <begin position="23"/>
        <end position="32"/>
    </location>
</feature>
<dbReference type="SUPFAM" id="SSF51306">
    <property type="entry name" value="LexA/Signal peptidase"/>
    <property type="match status" value="1"/>
</dbReference>
<evidence type="ECO:0000313" key="2">
    <source>
        <dbReference type="EMBL" id="KVI12368.1"/>
    </source>
</evidence>
<dbReference type="EMBL" id="LEKV01000005">
    <property type="protein sequence ID" value="KVI12368.1"/>
    <property type="molecule type" value="Genomic_DNA"/>
</dbReference>
<name>A0A103YNM3_CYNCS</name>
<dbReference type="Gramene" id="KVI12368">
    <property type="protein sequence ID" value="KVI12368"/>
    <property type="gene ID" value="Ccrd_009213"/>
</dbReference>
<feature type="region of interest" description="Disordered" evidence="1">
    <location>
        <begin position="1"/>
        <end position="33"/>
    </location>
</feature>
<dbReference type="Gene3D" id="2.10.109.10">
    <property type="entry name" value="Umud Fragment, subunit A"/>
    <property type="match status" value="1"/>
</dbReference>
<dbReference type="GO" id="GO:0006465">
    <property type="term" value="P:signal peptide processing"/>
    <property type="evidence" value="ECO:0007669"/>
    <property type="project" value="InterPro"/>
</dbReference>
<protein>
    <submittedName>
        <fullName evidence="2">Peptidase S24/S26A/S26B/S26C</fullName>
    </submittedName>
</protein>
<dbReference type="PANTHER" id="PTHR47040">
    <property type="entry name" value="OSJNBA0068L06.9 PROTEIN"/>
    <property type="match status" value="1"/>
</dbReference>
<dbReference type="InterPro" id="IPR053307">
    <property type="entry name" value="Mitochondrial_IM_protease"/>
</dbReference>
<comment type="caution">
    <text evidence="2">The sequence shown here is derived from an EMBL/GenBank/DDBJ whole genome shotgun (WGS) entry which is preliminary data.</text>
</comment>
<dbReference type="InterPro" id="IPR036286">
    <property type="entry name" value="LexA/Signal_pep-like_sf"/>
</dbReference>